<reference evidence="1" key="1">
    <citation type="submission" date="2023-03" db="EMBL/GenBank/DDBJ databases">
        <title>Massive genome expansion in bonnet fungi (Mycena s.s.) driven by repeated elements and novel gene families across ecological guilds.</title>
        <authorList>
            <consortium name="Lawrence Berkeley National Laboratory"/>
            <person name="Harder C.B."/>
            <person name="Miyauchi S."/>
            <person name="Viragh M."/>
            <person name="Kuo A."/>
            <person name="Thoen E."/>
            <person name="Andreopoulos B."/>
            <person name="Lu D."/>
            <person name="Skrede I."/>
            <person name="Drula E."/>
            <person name="Henrissat B."/>
            <person name="Morin E."/>
            <person name="Kohler A."/>
            <person name="Barry K."/>
            <person name="LaButti K."/>
            <person name="Morin E."/>
            <person name="Salamov A."/>
            <person name="Lipzen A."/>
            <person name="Mereny Z."/>
            <person name="Hegedus B."/>
            <person name="Baldrian P."/>
            <person name="Stursova M."/>
            <person name="Weitz H."/>
            <person name="Taylor A."/>
            <person name="Grigoriev I.V."/>
            <person name="Nagy L.G."/>
            <person name="Martin F."/>
            <person name="Kauserud H."/>
        </authorList>
    </citation>
    <scope>NUCLEOTIDE SEQUENCE</scope>
    <source>
        <strain evidence="1">CBHHK173m</strain>
    </source>
</reference>
<gene>
    <name evidence="1" type="ORF">B0H15DRAFT_994005</name>
</gene>
<dbReference type="AlphaFoldDB" id="A0AAD6XJ31"/>
<protein>
    <submittedName>
        <fullName evidence="1">Uncharacterized protein</fullName>
    </submittedName>
</protein>
<sequence length="267" mass="30091">MATAMFERMYARTAAGKSKKVKRRELARKAVLARTEISHGELRRPRLGETGERHEEGVATVSLPCVQPRNTNIRQVEDDVNARAARTERTRVLDDLFALGVAKEQKICHVWVGATNLDVLEEKLERDKPDCLLKHGGIRIRVASRAVELMQEWKEHVEEDVLDLQDTQRDSEDVPDCAGKAWLLVHESLLEACEAFHKVHQDTGLERRARQESLDDLIAGVDEQRDNGTALELGIIRTDERLQVETSSRTLDEAKAKIVRLPAIGGP</sequence>
<dbReference type="EMBL" id="JARJCN010000046">
    <property type="protein sequence ID" value="KAJ7082230.1"/>
    <property type="molecule type" value="Genomic_DNA"/>
</dbReference>
<name>A0AAD6XJ31_9AGAR</name>
<dbReference type="Proteomes" id="UP001222325">
    <property type="component" value="Unassembled WGS sequence"/>
</dbReference>
<comment type="caution">
    <text evidence="1">The sequence shown here is derived from an EMBL/GenBank/DDBJ whole genome shotgun (WGS) entry which is preliminary data.</text>
</comment>
<keyword evidence="2" id="KW-1185">Reference proteome</keyword>
<evidence type="ECO:0000313" key="1">
    <source>
        <dbReference type="EMBL" id="KAJ7082230.1"/>
    </source>
</evidence>
<accession>A0AAD6XJ31</accession>
<organism evidence="1 2">
    <name type="scientific">Mycena belliarum</name>
    <dbReference type="NCBI Taxonomy" id="1033014"/>
    <lineage>
        <taxon>Eukaryota</taxon>
        <taxon>Fungi</taxon>
        <taxon>Dikarya</taxon>
        <taxon>Basidiomycota</taxon>
        <taxon>Agaricomycotina</taxon>
        <taxon>Agaricomycetes</taxon>
        <taxon>Agaricomycetidae</taxon>
        <taxon>Agaricales</taxon>
        <taxon>Marasmiineae</taxon>
        <taxon>Mycenaceae</taxon>
        <taxon>Mycena</taxon>
    </lineage>
</organism>
<evidence type="ECO:0000313" key="2">
    <source>
        <dbReference type="Proteomes" id="UP001222325"/>
    </source>
</evidence>
<proteinExistence type="predicted"/>